<feature type="domain" description="Guanylate cyclase" evidence="9">
    <location>
        <begin position="50"/>
        <end position="178"/>
    </location>
</feature>
<evidence type="ECO:0000256" key="5">
    <source>
        <dbReference type="ARBA" id="ARBA00023136"/>
    </source>
</evidence>
<dbReference type="GO" id="GO:0001653">
    <property type="term" value="F:peptide receptor activity"/>
    <property type="evidence" value="ECO:0007669"/>
    <property type="project" value="TreeGrafter"/>
</dbReference>
<evidence type="ECO:0000256" key="8">
    <source>
        <dbReference type="SAM" id="MobiDB-lite"/>
    </source>
</evidence>
<dbReference type="VEuPathDB" id="AmoebaDB:NAEGRDRAFT_55014"/>
<dbReference type="InterPro" id="IPR050401">
    <property type="entry name" value="Cyclic_nucleotide_synthase"/>
</dbReference>
<dbReference type="SMART" id="SM00044">
    <property type="entry name" value="CYCc"/>
    <property type="match status" value="1"/>
</dbReference>
<comment type="similarity">
    <text evidence="7">Belongs to the adenylyl cyclase class-4/guanylyl cyclase family.</text>
</comment>
<keyword evidence="6 7" id="KW-0456">Lyase</keyword>
<keyword evidence="11" id="KW-1185">Reference proteome</keyword>
<dbReference type="GeneID" id="8847835"/>
<accession>D2W6P9</accession>
<feature type="region of interest" description="Disordered" evidence="8">
    <location>
        <begin position="236"/>
        <end position="278"/>
    </location>
</feature>
<dbReference type="GO" id="GO:0035556">
    <property type="term" value="P:intracellular signal transduction"/>
    <property type="evidence" value="ECO:0007669"/>
    <property type="project" value="InterPro"/>
</dbReference>
<keyword evidence="5" id="KW-0472">Membrane</keyword>
<dbReference type="AlphaFoldDB" id="D2W6P9"/>
<keyword evidence="2" id="KW-0812">Transmembrane</keyword>
<dbReference type="RefSeq" id="XP_002667997.1">
    <property type="nucleotide sequence ID" value="XM_002667951.1"/>
</dbReference>
<dbReference type="GO" id="GO:0000166">
    <property type="term" value="F:nucleotide binding"/>
    <property type="evidence" value="ECO:0007669"/>
    <property type="project" value="UniProtKB-KW"/>
</dbReference>
<evidence type="ECO:0000256" key="3">
    <source>
        <dbReference type="ARBA" id="ARBA00022741"/>
    </source>
</evidence>
<evidence type="ECO:0000256" key="2">
    <source>
        <dbReference type="ARBA" id="ARBA00022692"/>
    </source>
</evidence>
<dbReference type="PROSITE" id="PS50125">
    <property type="entry name" value="GUANYLATE_CYCLASE_2"/>
    <property type="match status" value="1"/>
</dbReference>
<dbReference type="GO" id="GO:0007168">
    <property type="term" value="P:receptor guanylyl cyclase signaling pathway"/>
    <property type="evidence" value="ECO:0007669"/>
    <property type="project" value="TreeGrafter"/>
</dbReference>
<keyword evidence="4" id="KW-1133">Transmembrane helix</keyword>
<sequence length="278" mass="31231">DITQVKKHASLLGEEKKKSEELLLNILPLPVANRLKQGETFIAEKFADVTIFFSDMVGFTKMSSGMEADQLVMMLNTIVNEFDKLTEKYLIDKIKTIGDAYFAVSGTHSSKSSDHPERMLKFAISVYSFLRDFNIKFGKEVNLRIGMHTGPCVGGVIGTKKFAYDLWGDTINTASRMESTGVPGRIQISRATYERVFDLGYEFEERESIYVKGKGEMKTYLLKDKHHDNPIPKIEELQENPVETLPTKPPVSRSSSSADELTVLKINNNTSDLSADTQ</sequence>
<dbReference type="eggNOG" id="KOG1023">
    <property type="taxonomic scope" value="Eukaryota"/>
</dbReference>
<dbReference type="GO" id="GO:0004383">
    <property type="term" value="F:guanylate cyclase activity"/>
    <property type="evidence" value="ECO:0007669"/>
    <property type="project" value="TreeGrafter"/>
</dbReference>
<evidence type="ECO:0000259" key="9">
    <source>
        <dbReference type="PROSITE" id="PS50125"/>
    </source>
</evidence>
<gene>
    <name evidence="10" type="ORF">NAEGRDRAFT_55014</name>
</gene>
<dbReference type="STRING" id="5762.D2W6P9"/>
<feature type="compositionally biased region" description="Polar residues" evidence="8">
    <location>
        <begin position="252"/>
        <end position="278"/>
    </location>
</feature>
<evidence type="ECO:0000256" key="6">
    <source>
        <dbReference type="ARBA" id="ARBA00023239"/>
    </source>
</evidence>
<dbReference type="PROSITE" id="PS00452">
    <property type="entry name" value="GUANYLATE_CYCLASE_1"/>
    <property type="match status" value="1"/>
</dbReference>
<dbReference type="PANTHER" id="PTHR11920">
    <property type="entry name" value="GUANYLYL CYCLASE"/>
    <property type="match status" value="1"/>
</dbReference>
<evidence type="ECO:0000313" key="11">
    <source>
        <dbReference type="Proteomes" id="UP000006671"/>
    </source>
</evidence>
<dbReference type="GO" id="GO:0005886">
    <property type="term" value="C:plasma membrane"/>
    <property type="evidence" value="ECO:0007669"/>
    <property type="project" value="TreeGrafter"/>
</dbReference>
<evidence type="ECO:0000256" key="1">
    <source>
        <dbReference type="ARBA" id="ARBA00004370"/>
    </source>
</evidence>
<dbReference type="GO" id="GO:0004016">
    <property type="term" value="F:adenylate cyclase activity"/>
    <property type="evidence" value="ECO:0007669"/>
    <property type="project" value="TreeGrafter"/>
</dbReference>
<keyword evidence="3" id="KW-0547">Nucleotide-binding</keyword>
<evidence type="ECO:0000256" key="4">
    <source>
        <dbReference type="ARBA" id="ARBA00022989"/>
    </source>
</evidence>
<dbReference type="Proteomes" id="UP000006671">
    <property type="component" value="Unassembled WGS sequence"/>
</dbReference>
<dbReference type="Gene3D" id="3.30.70.1230">
    <property type="entry name" value="Nucleotide cyclase"/>
    <property type="match status" value="1"/>
</dbReference>
<dbReference type="SUPFAM" id="SSF55073">
    <property type="entry name" value="Nucleotide cyclase"/>
    <property type="match status" value="1"/>
</dbReference>
<name>D2W6P9_NAEGR</name>
<dbReference type="Gene3D" id="6.10.250.780">
    <property type="match status" value="1"/>
</dbReference>
<reference evidence="10 11" key="1">
    <citation type="journal article" date="2010" name="Cell">
        <title>The genome of Naegleria gruberi illuminates early eukaryotic versatility.</title>
        <authorList>
            <person name="Fritz-Laylin L.K."/>
            <person name="Prochnik S.E."/>
            <person name="Ginger M.L."/>
            <person name="Dacks J.B."/>
            <person name="Carpenter M.L."/>
            <person name="Field M.C."/>
            <person name="Kuo A."/>
            <person name="Paredez A."/>
            <person name="Chapman J."/>
            <person name="Pham J."/>
            <person name="Shu S."/>
            <person name="Neupane R."/>
            <person name="Cipriano M."/>
            <person name="Mancuso J."/>
            <person name="Tu H."/>
            <person name="Salamov A."/>
            <person name="Lindquist E."/>
            <person name="Shapiro H."/>
            <person name="Lucas S."/>
            <person name="Grigoriev I.V."/>
            <person name="Cande W.Z."/>
            <person name="Fulton C."/>
            <person name="Rokhsar D.S."/>
            <person name="Dawson S.C."/>
        </authorList>
    </citation>
    <scope>NUCLEOTIDE SEQUENCE [LARGE SCALE GENOMIC DNA]</scope>
    <source>
        <strain evidence="10 11">NEG-M</strain>
    </source>
</reference>
<evidence type="ECO:0000256" key="7">
    <source>
        <dbReference type="RuleBase" id="RU000405"/>
    </source>
</evidence>
<organism evidence="11">
    <name type="scientific">Naegleria gruberi</name>
    <name type="common">Amoeba</name>
    <dbReference type="NCBI Taxonomy" id="5762"/>
    <lineage>
        <taxon>Eukaryota</taxon>
        <taxon>Discoba</taxon>
        <taxon>Heterolobosea</taxon>
        <taxon>Tetramitia</taxon>
        <taxon>Eutetramitia</taxon>
        <taxon>Vahlkampfiidae</taxon>
        <taxon>Naegleria</taxon>
    </lineage>
</organism>
<protein>
    <submittedName>
        <fullName evidence="10">Predicted protein</fullName>
    </submittedName>
</protein>
<dbReference type="CDD" id="cd07302">
    <property type="entry name" value="CHD"/>
    <property type="match status" value="1"/>
</dbReference>
<dbReference type="KEGG" id="ngr:NAEGRDRAFT_55014"/>
<feature type="non-terminal residue" evidence="10">
    <location>
        <position position="1"/>
    </location>
</feature>
<evidence type="ECO:0000313" key="10">
    <source>
        <dbReference type="EMBL" id="EFC35253.1"/>
    </source>
</evidence>
<proteinExistence type="inferred from homology"/>
<dbReference type="EMBL" id="GG739488">
    <property type="protein sequence ID" value="EFC35253.1"/>
    <property type="molecule type" value="Genomic_DNA"/>
</dbReference>
<comment type="subcellular location">
    <subcellularLocation>
        <location evidence="1">Membrane</location>
    </subcellularLocation>
</comment>
<dbReference type="OMA" id="NICHSST"/>
<dbReference type="Pfam" id="PF00211">
    <property type="entry name" value="Guanylate_cyc"/>
    <property type="match status" value="1"/>
</dbReference>
<dbReference type="OrthoDB" id="6127067at2759"/>
<dbReference type="InterPro" id="IPR018297">
    <property type="entry name" value="A/G_cyclase_CS"/>
</dbReference>
<dbReference type="InParanoid" id="D2W6P9"/>
<dbReference type="InterPro" id="IPR029787">
    <property type="entry name" value="Nucleotide_cyclase"/>
</dbReference>
<dbReference type="InterPro" id="IPR001054">
    <property type="entry name" value="A/G_cyclase"/>
</dbReference>
<dbReference type="PANTHER" id="PTHR11920:SF335">
    <property type="entry name" value="GUANYLATE CYCLASE"/>
    <property type="match status" value="1"/>
</dbReference>